<dbReference type="InterPro" id="IPR020610">
    <property type="entry name" value="Thiolase_AS"/>
</dbReference>
<dbReference type="FunFam" id="3.40.47.10:FF:000007">
    <property type="entry name" value="acetyl-CoA acetyltransferase, mitochondrial"/>
    <property type="match status" value="1"/>
</dbReference>
<dbReference type="WBParaSite" id="PSAMB.scaffold2487size22935.g18036.t1">
    <property type="protein sequence ID" value="PSAMB.scaffold2487size22935.g18036.t1"/>
    <property type="gene ID" value="PSAMB.scaffold2487size22935.g18036"/>
</dbReference>
<dbReference type="GO" id="GO:0006635">
    <property type="term" value="P:fatty acid beta-oxidation"/>
    <property type="evidence" value="ECO:0007669"/>
    <property type="project" value="TreeGrafter"/>
</dbReference>
<name>A0A914VVT3_9BILA</name>
<evidence type="ECO:0000313" key="10">
    <source>
        <dbReference type="WBParaSite" id="PSAMB.scaffold2487size22935.g18036.t1"/>
    </source>
</evidence>
<evidence type="ECO:0000256" key="2">
    <source>
        <dbReference type="ARBA" id="ARBA00010982"/>
    </source>
</evidence>
<dbReference type="InterPro" id="IPR020613">
    <property type="entry name" value="Thiolase_CS"/>
</dbReference>
<dbReference type="PROSITE" id="PS00098">
    <property type="entry name" value="THIOLASE_1"/>
    <property type="match status" value="1"/>
</dbReference>
<dbReference type="InterPro" id="IPR020616">
    <property type="entry name" value="Thiolase_N"/>
</dbReference>
<dbReference type="InterPro" id="IPR020615">
    <property type="entry name" value="Thiolase_acyl_enz_int_AS"/>
</dbReference>
<dbReference type="Pfam" id="PF02803">
    <property type="entry name" value="Thiolase_C"/>
    <property type="match status" value="1"/>
</dbReference>
<evidence type="ECO:0000256" key="3">
    <source>
        <dbReference type="ARBA" id="ARBA00022679"/>
    </source>
</evidence>
<dbReference type="PROSITE" id="PS00737">
    <property type="entry name" value="THIOLASE_2"/>
    <property type="match status" value="1"/>
</dbReference>
<reference evidence="10" key="1">
    <citation type="submission" date="2022-11" db="UniProtKB">
        <authorList>
            <consortium name="WormBaseParasite"/>
        </authorList>
    </citation>
    <scope>IDENTIFICATION</scope>
</reference>
<dbReference type="Gene3D" id="3.40.47.10">
    <property type="match status" value="1"/>
</dbReference>
<evidence type="ECO:0000256" key="1">
    <source>
        <dbReference type="ARBA" id="ARBA00005189"/>
    </source>
</evidence>
<protein>
    <submittedName>
        <fullName evidence="10">Acetyl-CoA acetyltransferase</fullName>
    </submittedName>
</protein>
<feature type="domain" description="Thiolase C-terminal" evidence="8">
    <location>
        <begin position="274"/>
        <end position="393"/>
    </location>
</feature>
<dbReference type="NCBIfam" id="TIGR01930">
    <property type="entry name" value="AcCoA-C-Actrans"/>
    <property type="match status" value="1"/>
</dbReference>
<sequence>MSSSMQDVVVVSAVRTPIAAFRSSFADVSLKQLGTTVVSEAIKRAGIRPEDVEEVIAGCVLPAGHGQNIARQVSIAAGIPVSAPAMTINKVCSSGLKAIMLAAESLTVSDHRVIVAAGMESMSQAPFFLDRGDTPYGGLKLIDSILKDGLTDAMRDEPMGLCAEKTAEDYNLSRADQDAFAIESYRRVANAWQSGVFADEIVPVTVKPKRGAEYVVKEDEEYKKLNEAKMPTLQPAFRKDGKGTITAGNASSLNDGAAALVLMTASRAAELNLRPLAKIIAFAEAGTAPVDFSIAPSLAIPKALKRANLTKDDVDLWEINEAFSATGLANIKELGLDHSKVNIHGGAVALGHPIGMSGARIVVHLVHVLKPGQKGVAAVCNGGGEATALVIEKL</sequence>
<dbReference type="GO" id="GO:0003985">
    <property type="term" value="F:acetyl-CoA C-acetyltransferase activity"/>
    <property type="evidence" value="ECO:0007669"/>
    <property type="project" value="TreeGrafter"/>
</dbReference>
<evidence type="ECO:0000259" key="8">
    <source>
        <dbReference type="Pfam" id="PF02803"/>
    </source>
</evidence>
<dbReference type="SUPFAM" id="SSF53901">
    <property type="entry name" value="Thiolase-like"/>
    <property type="match status" value="2"/>
</dbReference>
<accession>A0A914VVT3</accession>
<comment type="pathway">
    <text evidence="1">Lipid metabolism.</text>
</comment>
<proteinExistence type="inferred from homology"/>
<feature type="active site" description="Proton acceptor" evidence="5">
    <location>
        <position position="380"/>
    </location>
</feature>
<comment type="similarity">
    <text evidence="2 6">Belongs to the thiolase-like superfamily. Thiolase family.</text>
</comment>
<keyword evidence="4 6" id="KW-0012">Acyltransferase</keyword>
<dbReference type="InterPro" id="IPR020617">
    <property type="entry name" value="Thiolase_C"/>
</dbReference>
<dbReference type="CDD" id="cd00751">
    <property type="entry name" value="thiolase"/>
    <property type="match status" value="1"/>
</dbReference>
<dbReference type="InterPro" id="IPR002155">
    <property type="entry name" value="Thiolase"/>
</dbReference>
<dbReference type="PIRSF" id="PIRSF000429">
    <property type="entry name" value="Ac-CoA_Ac_transf"/>
    <property type="match status" value="1"/>
</dbReference>
<evidence type="ECO:0000256" key="5">
    <source>
        <dbReference type="PIRSR" id="PIRSR000429-1"/>
    </source>
</evidence>
<feature type="domain" description="Thiolase N-terminal" evidence="7">
    <location>
        <begin position="8"/>
        <end position="265"/>
    </location>
</feature>
<dbReference type="GO" id="GO:0005739">
    <property type="term" value="C:mitochondrion"/>
    <property type="evidence" value="ECO:0007669"/>
    <property type="project" value="TreeGrafter"/>
</dbReference>
<evidence type="ECO:0000256" key="6">
    <source>
        <dbReference type="RuleBase" id="RU003557"/>
    </source>
</evidence>
<dbReference type="PANTHER" id="PTHR18919">
    <property type="entry name" value="ACETYL-COA C-ACYLTRANSFERASE"/>
    <property type="match status" value="1"/>
</dbReference>
<dbReference type="PANTHER" id="PTHR18919:SF133">
    <property type="entry name" value="ACETYL-COA C-ACETYLTRANSFERASE"/>
    <property type="match status" value="1"/>
</dbReference>
<dbReference type="PROSITE" id="PS00099">
    <property type="entry name" value="THIOLASE_3"/>
    <property type="match status" value="1"/>
</dbReference>
<evidence type="ECO:0000256" key="4">
    <source>
        <dbReference type="ARBA" id="ARBA00023315"/>
    </source>
</evidence>
<dbReference type="Pfam" id="PF00108">
    <property type="entry name" value="Thiolase_N"/>
    <property type="match status" value="1"/>
</dbReference>
<dbReference type="AlphaFoldDB" id="A0A914VVT3"/>
<dbReference type="InterPro" id="IPR016039">
    <property type="entry name" value="Thiolase-like"/>
</dbReference>
<feature type="active site" description="Proton acceptor" evidence="5">
    <location>
        <position position="352"/>
    </location>
</feature>
<feature type="active site" description="Acyl-thioester intermediate" evidence="5">
    <location>
        <position position="92"/>
    </location>
</feature>
<evidence type="ECO:0000259" key="7">
    <source>
        <dbReference type="Pfam" id="PF00108"/>
    </source>
</evidence>
<keyword evidence="3 6" id="KW-0808">Transferase</keyword>
<keyword evidence="9" id="KW-1185">Reference proteome</keyword>
<organism evidence="9 10">
    <name type="scientific">Plectus sambesii</name>
    <dbReference type="NCBI Taxonomy" id="2011161"/>
    <lineage>
        <taxon>Eukaryota</taxon>
        <taxon>Metazoa</taxon>
        <taxon>Ecdysozoa</taxon>
        <taxon>Nematoda</taxon>
        <taxon>Chromadorea</taxon>
        <taxon>Plectida</taxon>
        <taxon>Plectina</taxon>
        <taxon>Plectoidea</taxon>
        <taxon>Plectidae</taxon>
        <taxon>Plectus</taxon>
    </lineage>
</organism>
<evidence type="ECO:0000313" key="9">
    <source>
        <dbReference type="Proteomes" id="UP000887566"/>
    </source>
</evidence>
<dbReference type="Proteomes" id="UP000887566">
    <property type="component" value="Unplaced"/>
</dbReference>